<dbReference type="InterPro" id="IPR013767">
    <property type="entry name" value="PAS_fold"/>
</dbReference>
<evidence type="ECO:0000256" key="6">
    <source>
        <dbReference type="SAM" id="Coils"/>
    </source>
</evidence>
<accession>A0A4R0JYU7</accession>
<keyword evidence="3" id="KW-0489">Methyltransferase</keyword>
<dbReference type="Pfam" id="PF01739">
    <property type="entry name" value="CheR"/>
    <property type="match status" value="1"/>
</dbReference>
<evidence type="ECO:0000256" key="2">
    <source>
        <dbReference type="ARBA" id="ARBA00012534"/>
    </source>
</evidence>
<evidence type="ECO:0000256" key="1">
    <source>
        <dbReference type="ARBA" id="ARBA00001541"/>
    </source>
</evidence>
<dbReference type="AlphaFoldDB" id="A0A4R0JYU7"/>
<dbReference type="InterPro" id="IPR022642">
    <property type="entry name" value="CheR_C"/>
</dbReference>
<dbReference type="GO" id="GO:0032259">
    <property type="term" value="P:methylation"/>
    <property type="evidence" value="ECO:0007669"/>
    <property type="project" value="UniProtKB-KW"/>
</dbReference>
<dbReference type="Proteomes" id="UP000291144">
    <property type="component" value="Unassembled WGS sequence"/>
</dbReference>
<dbReference type="InterPro" id="IPR000780">
    <property type="entry name" value="CheR_MeTrfase"/>
</dbReference>
<dbReference type="InterPro" id="IPR029063">
    <property type="entry name" value="SAM-dependent_MTases_sf"/>
</dbReference>
<dbReference type="SMART" id="SM00138">
    <property type="entry name" value="MeTrc"/>
    <property type="match status" value="1"/>
</dbReference>
<dbReference type="SMART" id="SM00091">
    <property type="entry name" value="PAS"/>
    <property type="match status" value="2"/>
</dbReference>
<evidence type="ECO:0000256" key="5">
    <source>
        <dbReference type="ARBA" id="ARBA00022691"/>
    </source>
</evidence>
<dbReference type="OrthoDB" id="9816309at2"/>
<feature type="domain" description="PAS" evidence="7">
    <location>
        <begin position="499"/>
        <end position="547"/>
    </location>
</feature>
<reference evidence="10 11" key="1">
    <citation type="submission" date="2019-02" db="EMBL/GenBank/DDBJ databases">
        <title>Kribbella capetownensis sp. nov. and Kribbella speibonae sp. nov., isolated from soil.</title>
        <authorList>
            <person name="Curtis S.M."/>
            <person name="Norton I."/>
            <person name="Everest G.J."/>
            <person name="Meyers P.R."/>
        </authorList>
    </citation>
    <scope>NUCLEOTIDE SEQUENCE [LARGE SCALE GENOMIC DNA]</scope>
    <source>
        <strain evidence="10 11">NRRL B-24813</strain>
    </source>
</reference>
<proteinExistence type="predicted"/>
<evidence type="ECO:0000313" key="11">
    <source>
        <dbReference type="Proteomes" id="UP000291144"/>
    </source>
</evidence>
<evidence type="ECO:0000259" key="9">
    <source>
        <dbReference type="PROSITE" id="PS50123"/>
    </source>
</evidence>
<dbReference type="Gene3D" id="3.40.50.150">
    <property type="entry name" value="Vaccinia Virus protein VP39"/>
    <property type="match status" value="1"/>
</dbReference>
<keyword evidence="4" id="KW-0808">Transferase</keyword>
<dbReference type="RefSeq" id="WP_131365848.1">
    <property type="nucleotide sequence ID" value="NZ_SJKB01000023.1"/>
</dbReference>
<feature type="domain" description="PAC" evidence="8">
    <location>
        <begin position="370"/>
        <end position="421"/>
    </location>
</feature>
<dbReference type="PROSITE" id="PS50123">
    <property type="entry name" value="CHER"/>
    <property type="match status" value="1"/>
</dbReference>
<dbReference type="EC" id="2.1.1.80" evidence="2"/>
<evidence type="ECO:0000259" key="8">
    <source>
        <dbReference type="PROSITE" id="PS50113"/>
    </source>
</evidence>
<dbReference type="Pfam" id="PF13188">
    <property type="entry name" value="PAS_8"/>
    <property type="match status" value="1"/>
</dbReference>
<protein>
    <recommendedName>
        <fullName evidence="2">protein-glutamate O-methyltransferase</fullName>
        <ecNumber evidence="2">2.1.1.80</ecNumber>
    </recommendedName>
</protein>
<evidence type="ECO:0000256" key="4">
    <source>
        <dbReference type="ARBA" id="ARBA00022679"/>
    </source>
</evidence>
<keyword evidence="6" id="KW-0175">Coiled coil</keyword>
<evidence type="ECO:0000259" key="7">
    <source>
        <dbReference type="PROSITE" id="PS50112"/>
    </source>
</evidence>
<comment type="caution">
    <text evidence="10">The sequence shown here is derived from an EMBL/GenBank/DDBJ whole genome shotgun (WGS) entry which is preliminary data.</text>
</comment>
<dbReference type="InterPro" id="IPR000014">
    <property type="entry name" value="PAS"/>
</dbReference>
<keyword evidence="11" id="KW-1185">Reference proteome</keyword>
<dbReference type="Gene3D" id="3.30.450.20">
    <property type="entry name" value="PAS domain"/>
    <property type="match status" value="2"/>
</dbReference>
<dbReference type="Pfam" id="PF03705">
    <property type="entry name" value="CheR_N"/>
    <property type="match status" value="1"/>
</dbReference>
<dbReference type="NCBIfam" id="TIGR00229">
    <property type="entry name" value="sensory_box"/>
    <property type="match status" value="2"/>
</dbReference>
<gene>
    <name evidence="10" type="ORF">E0H73_40790</name>
</gene>
<dbReference type="SUPFAM" id="SSF55785">
    <property type="entry name" value="PYP-like sensor domain (PAS domain)"/>
    <property type="match status" value="2"/>
</dbReference>
<dbReference type="PROSITE" id="PS50113">
    <property type="entry name" value="PAC"/>
    <property type="match status" value="1"/>
</dbReference>
<dbReference type="PROSITE" id="PS50112">
    <property type="entry name" value="PAS"/>
    <property type="match status" value="1"/>
</dbReference>
<organism evidence="10 11">
    <name type="scientific">Kribbella pittospori</name>
    <dbReference type="NCBI Taxonomy" id="722689"/>
    <lineage>
        <taxon>Bacteria</taxon>
        <taxon>Bacillati</taxon>
        <taxon>Actinomycetota</taxon>
        <taxon>Actinomycetes</taxon>
        <taxon>Propionibacteriales</taxon>
        <taxon>Kribbellaceae</taxon>
        <taxon>Kribbella</taxon>
    </lineage>
</organism>
<dbReference type="PANTHER" id="PTHR24422:SF10">
    <property type="entry name" value="CHEMOTAXIS PROTEIN METHYLTRANSFERASE 2"/>
    <property type="match status" value="1"/>
</dbReference>
<dbReference type="GO" id="GO:0008983">
    <property type="term" value="F:protein-glutamate O-methyltransferase activity"/>
    <property type="evidence" value="ECO:0007669"/>
    <property type="project" value="UniProtKB-EC"/>
</dbReference>
<dbReference type="InterPro" id="IPR050903">
    <property type="entry name" value="Bact_Chemotaxis_MeTrfase"/>
</dbReference>
<keyword evidence="5" id="KW-0949">S-adenosyl-L-methionine</keyword>
<dbReference type="EMBL" id="SJKB01000023">
    <property type="protein sequence ID" value="TCC51464.1"/>
    <property type="molecule type" value="Genomic_DNA"/>
</dbReference>
<feature type="coiled-coil region" evidence="6">
    <location>
        <begin position="409"/>
        <end position="488"/>
    </location>
</feature>
<name>A0A4R0JYU7_9ACTN</name>
<evidence type="ECO:0000256" key="3">
    <source>
        <dbReference type="ARBA" id="ARBA00022603"/>
    </source>
</evidence>
<comment type="catalytic activity">
    <reaction evidence="1">
        <text>L-glutamyl-[protein] + S-adenosyl-L-methionine = [protein]-L-glutamate 5-O-methyl ester + S-adenosyl-L-homocysteine</text>
        <dbReference type="Rhea" id="RHEA:24452"/>
        <dbReference type="Rhea" id="RHEA-COMP:10208"/>
        <dbReference type="Rhea" id="RHEA-COMP:10311"/>
        <dbReference type="ChEBI" id="CHEBI:29973"/>
        <dbReference type="ChEBI" id="CHEBI:57856"/>
        <dbReference type="ChEBI" id="CHEBI:59789"/>
        <dbReference type="ChEBI" id="CHEBI:82795"/>
        <dbReference type="EC" id="2.1.1.80"/>
    </reaction>
</comment>
<dbReference type="PANTHER" id="PTHR24422">
    <property type="entry name" value="CHEMOTAXIS PROTEIN METHYLTRANSFERASE"/>
    <property type="match status" value="1"/>
</dbReference>
<dbReference type="SUPFAM" id="SSF53335">
    <property type="entry name" value="S-adenosyl-L-methionine-dependent methyltransferases"/>
    <property type="match status" value="1"/>
</dbReference>
<evidence type="ECO:0000313" key="10">
    <source>
        <dbReference type="EMBL" id="TCC51464.1"/>
    </source>
</evidence>
<dbReference type="InterPro" id="IPR035965">
    <property type="entry name" value="PAS-like_dom_sf"/>
</dbReference>
<dbReference type="Gene3D" id="1.10.155.10">
    <property type="entry name" value="Chemotaxis receptor methyltransferase CheR, N-terminal domain"/>
    <property type="match status" value="1"/>
</dbReference>
<dbReference type="InterPro" id="IPR000700">
    <property type="entry name" value="PAS-assoc_C"/>
</dbReference>
<dbReference type="GO" id="GO:0006355">
    <property type="term" value="P:regulation of DNA-templated transcription"/>
    <property type="evidence" value="ECO:0007669"/>
    <property type="project" value="InterPro"/>
</dbReference>
<dbReference type="SUPFAM" id="SSF47757">
    <property type="entry name" value="Chemotaxis receptor methyltransferase CheR, N-terminal domain"/>
    <property type="match status" value="1"/>
</dbReference>
<dbReference type="Pfam" id="PF00989">
    <property type="entry name" value="PAS"/>
    <property type="match status" value="1"/>
</dbReference>
<dbReference type="PRINTS" id="PR00996">
    <property type="entry name" value="CHERMTFRASE"/>
</dbReference>
<dbReference type="InterPro" id="IPR036804">
    <property type="entry name" value="CheR_N_sf"/>
</dbReference>
<sequence>MDTPDTGPSGDVEDLLDHLRESRGFDFRGYKRTSLLRRIQHRLDQLEIGSYGEYIDRLQIDVDEFTALFNTILINVTGFFRDPEAWDQIGSVVIPKLVADKEPGDPIRVWSAGCSSGQEAYSIAMLLAEALGAERYLDQVKIYATDVDHDALAQARHATFDDAAMRGVPDGLRDRYFERRDHRHAFRHDLRRTIIFGRNDLVQDAPISRIDLLICRNTLMYFNAEAQARILGRFHFAVVPDGVLFLGKAEMLLSHGDIFEPLDLKRRIFRRAQATPPATPRPVRSSAGGGPSAADVLGELRSRGFSASPVAQFVVTVNDDLAVFNDQARETFGLHPNDIGSPLRDLEISYRPAELRTQLAEVKSRHEPARITDVEWQRPNGVVQWFEVQVNPLLDGEDLLGVSFVFDDVTIARTLRRELERTNRQLEATNEELQSTNEELETTNEELQSTVEELETTNEELQSTNEELETINEELQSTNDELKVINDALGDRSTELNRVNDFLQSILTGIKAGVVVIDQAMQVIAWNAGAEELWGVHTAEAEGRHLLDLDIGLPMTEVKPVALNALSDPTYVGELRLEAVNRRGRTITLRLVCSALSNTHGDGNGALLVMETVPADAGTSVNSLQ</sequence>
<feature type="domain" description="CheR-type methyltransferase" evidence="9">
    <location>
        <begin position="11"/>
        <end position="275"/>
    </location>
</feature>
<dbReference type="Gene3D" id="1.20.1480.30">
    <property type="entry name" value="Designed four-helix bundle protein"/>
    <property type="match status" value="1"/>
</dbReference>
<dbReference type="CDD" id="cd00130">
    <property type="entry name" value="PAS"/>
    <property type="match status" value="1"/>
</dbReference>
<dbReference type="CDD" id="cd02440">
    <property type="entry name" value="AdoMet_MTases"/>
    <property type="match status" value="1"/>
</dbReference>
<dbReference type="InterPro" id="IPR022641">
    <property type="entry name" value="CheR_N"/>
</dbReference>